<feature type="compositionally biased region" description="Polar residues" evidence="1">
    <location>
        <begin position="279"/>
        <end position="294"/>
    </location>
</feature>
<feature type="region of interest" description="Disordered" evidence="1">
    <location>
        <begin position="69"/>
        <end position="92"/>
    </location>
</feature>
<accession>A0A2H3BPT3</accession>
<dbReference type="STRING" id="1076256.A0A2H3BPT3"/>
<sequence length="294" mass="32576">MPGRSGESTLRVEAGLRDPRTGSKWRITLPSPEALHSRYEEETQPFRPASFITATAQSTPRQQGIAFETSTPAPITNNAHWSTPYSPSPWQRETAQTWMAPFDERFDTFHQDKATFGWTDDDEDYEEEYGNYPDYTRAPAYDLPRYPFPLPDSPPGKFATMANTTAPEPPVSTLATATEGREVTTPPLTPKPKSDGSQQKKPTLNCAASPSSRNSSTTLRWNTATMRYNGDYPSDPATKERPPNEDDPQHPHGRNCSTSAAIGTLSPEPPYTSKLEAPSRTQWETSTMTTPTSG</sequence>
<feature type="compositionally biased region" description="Acidic residues" evidence="1">
    <location>
        <begin position="119"/>
        <end position="129"/>
    </location>
</feature>
<feature type="region of interest" description="Disordered" evidence="1">
    <location>
        <begin position="1"/>
        <end position="26"/>
    </location>
</feature>
<dbReference type="Proteomes" id="UP000218334">
    <property type="component" value="Unassembled WGS sequence"/>
</dbReference>
<feature type="region of interest" description="Disordered" evidence="1">
    <location>
        <begin position="115"/>
        <end position="294"/>
    </location>
</feature>
<dbReference type="EMBL" id="KZ293440">
    <property type="protein sequence ID" value="PBK66577.1"/>
    <property type="molecule type" value="Genomic_DNA"/>
</dbReference>
<evidence type="ECO:0000313" key="2">
    <source>
        <dbReference type="EMBL" id="PBK66577.1"/>
    </source>
</evidence>
<protein>
    <submittedName>
        <fullName evidence="2">Uncharacterized protein</fullName>
    </submittedName>
</protein>
<evidence type="ECO:0000256" key="1">
    <source>
        <dbReference type="SAM" id="MobiDB-lite"/>
    </source>
</evidence>
<organism evidence="2 3">
    <name type="scientific">Armillaria solidipes</name>
    <dbReference type="NCBI Taxonomy" id="1076256"/>
    <lineage>
        <taxon>Eukaryota</taxon>
        <taxon>Fungi</taxon>
        <taxon>Dikarya</taxon>
        <taxon>Basidiomycota</taxon>
        <taxon>Agaricomycotina</taxon>
        <taxon>Agaricomycetes</taxon>
        <taxon>Agaricomycetidae</taxon>
        <taxon>Agaricales</taxon>
        <taxon>Marasmiineae</taxon>
        <taxon>Physalacriaceae</taxon>
        <taxon>Armillaria</taxon>
    </lineage>
</organism>
<gene>
    <name evidence="2" type="ORF">ARMSODRAFT_1021374</name>
</gene>
<name>A0A2H3BPT3_9AGAR</name>
<proteinExistence type="predicted"/>
<evidence type="ECO:0000313" key="3">
    <source>
        <dbReference type="Proteomes" id="UP000218334"/>
    </source>
</evidence>
<feature type="compositionally biased region" description="Polar residues" evidence="1">
    <location>
        <begin position="195"/>
        <end position="226"/>
    </location>
</feature>
<feature type="compositionally biased region" description="Basic and acidic residues" evidence="1">
    <location>
        <begin position="237"/>
        <end position="250"/>
    </location>
</feature>
<dbReference type="AlphaFoldDB" id="A0A2H3BPT3"/>
<keyword evidence="3" id="KW-1185">Reference proteome</keyword>
<reference evidence="3" key="1">
    <citation type="journal article" date="2017" name="Nat. Ecol. Evol.">
        <title>Genome expansion and lineage-specific genetic innovations in the forest pathogenic fungi Armillaria.</title>
        <authorList>
            <person name="Sipos G."/>
            <person name="Prasanna A.N."/>
            <person name="Walter M.C."/>
            <person name="O'Connor E."/>
            <person name="Balint B."/>
            <person name="Krizsan K."/>
            <person name="Kiss B."/>
            <person name="Hess J."/>
            <person name="Varga T."/>
            <person name="Slot J."/>
            <person name="Riley R."/>
            <person name="Boka B."/>
            <person name="Rigling D."/>
            <person name="Barry K."/>
            <person name="Lee J."/>
            <person name="Mihaltcheva S."/>
            <person name="LaButti K."/>
            <person name="Lipzen A."/>
            <person name="Waldron R."/>
            <person name="Moloney N.M."/>
            <person name="Sperisen C."/>
            <person name="Kredics L."/>
            <person name="Vagvoelgyi C."/>
            <person name="Patrignani A."/>
            <person name="Fitzpatrick D."/>
            <person name="Nagy I."/>
            <person name="Doyle S."/>
            <person name="Anderson J.B."/>
            <person name="Grigoriev I.V."/>
            <person name="Gueldener U."/>
            <person name="Muensterkoetter M."/>
            <person name="Nagy L.G."/>
        </authorList>
    </citation>
    <scope>NUCLEOTIDE SEQUENCE [LARGE SCALE GENOMIC DNA]</scope>
    <source>
        <strain evidence="3">28-4</strain>
    </source>
</reference>